<gene>
    <name evidence="7" type="ORF">O3P69_003204</name>
</gene>
<dbReference type="EMBL" id="JARAKH010000010">
    <property type="protein sequence ID" value="KAK8400346.1"/>
    <property type="molecule type" value="Genomic_DNA"/>
</dbReference>
<dbReference type="PANTHER" id="PTHR31322">
    <property type="entry name" value="E3 UBIQUITIN-PROTEIN LIGASE TM129"/>
    <property type="match status" value="1"/>
</dbReference>
<sequence>MISGVLMISLIYWMCGLMVVFPPCAAVAAGFTIEGLLDQWLGSESITFIQYHMRRTAVTCILHSMLLPGYVVTLMMTKPWIFDFLDVHYHSQASTLLLLASLLPSAVVGWIVSNWWSSGWHKHPLATSLVVYAPNNSPDAWKSVAADINTEYRRVDKFISGVSSVYRVVATDNWLMKVTTYRVQLIHLRDAVLSLEGSHITQGPVRATPTPAQQLTINVMSVREGVPAFCIRLSSVEFGELELKAVNPIVNARQIVIQQSLSDLFLETFTKTIRLNPTATPPSSKERQLCFGCMQTPANVSLERRCNATGSSTGCQECRCRPMWCVSCLGKWFASRQDQHHPESWLASRAPCPTCRSTFCLLDVSLIA</sequence>
<dbReference type="EMBL" id="JARAKH010000010">
    <property type="protein sequence ID" value="KAK8400351.1"/>
    <property type="molecule type" value="Genomic_DNA"/>
</dbReference>
<proteinExistence type="inferred from homology"/>
<keyword evidence="4 6" id="KW-1133">Transmembrane helix</keyword>
<keyword evidence="5 6" id="KW-0472">Membrane</keyword>
<evidence type="ECO:0000256" key="2">
    <source>
        <dbReference type="ARBA" id="ARBA00007332"/>
    </source>
</evidence>
<evidence type="ECO:0000256" key="5">
    <source>
        <dbReference type="ARBA" id="ARBA00023136"/>
    </source>
</evidence>
<dbReference type="GO" id="GO:0061630">
    <property type="term" value="F:ubiquitin protein ligase activity"/>
    <property type="evidence" value="ECO:0007669"/>
    <property type="project" value="InterPro"/>
</dbReference>
<dbReference type="EMBL" id="JARAKH010000010">
    <property type="protein sequence ID" value="KAK8400347.1"/>
    <property type="molecule type" value="Genomic_DNA"/>
</dbReference>
<evidence type="ECO:0000256" key="4">
    <source>
        <dbReference type="ARBA" id="ARBA00022989"/>
    </source>
</evidence>
<protein>
    <recommendedName>
        <fullName evidence="9">Transmembrane protein 129</fullName>
    </recommendedName>
</protein>
<evidence type="ECO:0008006" key="9">
    <source>
        <dbReference type="Google" id="ProtNLM"/>
    </source>
</evidence>
<dbReference type="PANTHER" id="PTHR31322:SF2">
    <property type="entry name" value="E3 UBIQUITIN-PROTEIN LIGASE TM129"/>
    <property type="match status" value="1"/>
</dbReference>
<dbReference type="GO" id="GO:0005783">
    <property type="term" value="C:endoplasmic reticulum"/>
    <property type="evidence" value="ECO:0007669"/>
    <property type="project" value="TreeGrafter"/>
</dbReference>
<dbReference type="EMBL" id="JARAKH010000010">
    <property type="protein sequence ID" value="KAK8400354.1"/>
    <property type="molecule type" value="Genomic_DNA"/>
</dbReference>
<evidence type="ECO:0000313" key="7">
    <source>
        <dbReference type="EMBL" id="KAK8400346.1"/>
    </source>
</evidence>
<dbReference type="EMBL" id="JARAKH010000010">
    <property type="protein sequence ID" value="KAK8400350.1"/>
    <property type="molecule type" value="Genomic_DNA"/>
</dbReference>
<dbReference type="InterPro" id="IPR018801">
    <property type="entry name" value="TM129"/>
</dbReference>
<accession>A0AAW0ULH3</accession>
<keyword evidence="3 6" id="KW-0812">Transmembrane</keyword>
<feature type="transmembrane region" description="Helical" evidence="6">
    <location>
        <begin position="6"/>
        <end position="37"/>
    </location>
</feature>
<dbReference type="AlphaFoldDB" id="A0AAW0ULH3"/>
<evidence type="ECO:0000256" key="6">
    <source>
        <dbReference type="SAM" id="Phobius"/>
    </source>
</evidence>
<reference evidence="7 8" key="1">
    <citation type="submission" date="2023-03" db="EMBL/GenBank/DDBJ databases">
        <title>High-quality genome of Scylla paramamosain provides insights in environmental adaptation.</title>
        <authorList>
            <person name="Zhang L."/>
        </authorList>
    </citation>
    <scope>NUCLEOTIDE SEQUENCE [LARGE SCALE GENOMIC DNA]</scope>
    <source>
        <strain evidence="7">LZ_2023a</strain>
        <tissue evidence="7">Muscle</tissue>
    </source>
</reference>
<evidence type="ECO:0000313" key="8">
    <source>
        <dbReference type="Proteomes" id="UP001487740"/>
    </source>
</evidence>
<evidence type="ECO:0000256" key="3">
    <source>
        <dbReference type="ARBA" id="ARBA00022692"/>
    </source>
</evidence>
<feature type="transmembrane region" description="Helical" evidence="6">
    <location>
        <begin position="57"/>
        <end position="76"/>
    </location>
</feature>
<dbReference type="Pfam" id="PF10272">
    <property type="entry name" value="Tmpp129"/>
    <property type="match status" value="1"/>
</dbReference>
<dbReference type="Proteomes" id="UP001487740">
    <property type="component" value="Unassembled WGS sequence"/>
</dbReference>
<name>A0AAW0ULH3_SCYPA</name>
<evidence type="ECO:0000256" key="1">
    <source>
        <dbReference type="ARBA" id="ARBA00004141"/>
    </source>
</evidence>
<feature type="transmembrane region" description="Helical" evidence="6">
    <location>
        <begin position="96"/>
        <end position="116"/>
    </location>
</feature>
<dbReference type="GO" id="GO:0016567">
    <property type="term" value="P:protein ubiquitination"/>
    <property type="evidence" value="ECO:0007669"/>
    <property type="project" value="InterPro"/>
</dbReference>
<comment type="similarity">
    <text evidence="2">Belongs to the TMEM129 family.</text>
</comment>
<organism evidence="7 8">
    <name type="scientific">Scylla paramamosain</name>
    <name type="common">Mud crab</name>
    <dbReference type="NCBI Taxonomy" id="85552"/>
    <lineage>
        <taxon>Eukaryota</taxon>
        <taxon>Metazoa</taxon>
        <taxon>Ecdysozoa</taxon>
        <taxon>Arthropoda</taxon>
        <taxon>Crustacea</taxon>
        <taxon>Multicrustacea</taxon>
        <taxon>Malacostraca</taxon>
        <taxon>Eumalacostraca</taxon>
        <taxon>Eucarida</taxon>
        <taxon>Decapoda</taxon>
        <taxon>Pleocyemata</taxon>
        <taxon>Brachyura</taxon>
        <taxon>Eubrachyura</taxon>
        <taxon>Portunoidea</taxon>
        <taxon>Portunidae</taxon>
        <taxon>Portuninae</taxon>
        <taxon>Scylla</taxon>
    </lineage>
</organism>
<keyword evidence="8" id="KW-1185">Reference proteome</keyword>
<dbReference type="GO" id="GO:0016020">
    <property type="term" value="C:membrane"/>
    <property type="evidence" value="ECO:0007669"/>
    <property type="project" value="UniProtKB-SubCell"/>
</dbReference>
<comment type="subcellular location">
    <subcellularLocation>
        <location evidence="1">Membrane</location>
        <topology evidence="1">Multi-pass membrane protein</topology>
    </subcellularLocation>
</comment>
<comment type="caution">
    <text evidence="7">The sequence shown here is derived from an EMBL/GenBank/DDBJ whole genome shotgun (WGS) entry which is preliminary data.</text>
</comment>